<accession>A0A0P6XYM4</accession>
<feature type="transmembrane region" description="Helical" evidence="7">
    <location>
        <begin position="230"/>
        <end position="253"/>
    </location>
</feature>
<evidence type="ECO:0000256" key="2">
    <source>
        <dbReference type="ARBA" id="ARBA00022448"/>
    </source>
</evidence>
<sequence>MNVNDPTREARLAFYQAKSALQAGNLEEARQFALQAAQLAPEREEGWLLLASLTEGEQSVAYAQRAVKLNPNSQRAQKGLAWAQARVQRPAQEKPAAPLTEETPVISQNQGWKVVLNLLWKRLASSLVILLGIAYLTNLGLYLAQRGREGLPVVFSTTMADTLAQTFNYLVHHPASYTWHKVTQPALQVVLDLFSASAGLLLISLLMAAVAGGALGMLAAWIRQRSLAPVIVFASILGISTPSFLLAMLLWVANAKIYPLLGLQTALLPPTGFGWDAHLVMPALVLSARPLAQIMQVTYVSLREVMGQEYMRLARAKGASPRVELFSHALRNILIPVLTTLGTSLRFSLASLPVVESFFLWSGIGLGILQAIELQMPNLVTDLTVSLGLLFLGINLLIEMVYPLIDPRLRKNNGVYDESEMEWRGTAGSLGDLLEGLKLDVQWTAKAVTGLFRNKNRKPRAPLADKKSVSMAAEPPHARSKAYLVKAALKNPAFLLGSLMVLGLLGLVVFGGLFTGANPYETHNVMMIEGKVYAPPFPPSNTFPWGSDAIGRDIQSLVLNGTRQTLSLAFFGMLARVALGVVLGMLAGWWQNSWLDRLVNGLISIWAAFPVTVFAMILIVALGIERGVGVFVVALCVVGWGEIAQFVRGQVIALKPSLFIEAARSVGARPSQILMRHVLPHLLPSGVVLAVLEMGGILMLLAELGFLNIFLGGGFKAAIAEGARMSPIYYYFSDVPEWSALLANIRAWWRSYPWLAWWPGLFFFAAILSFNLWGEGLRRFLEDTRVNLGKLINRYTLLLGVVLAAVMMWGLRGNNPLELYTPVAQKFDAARAMADIEALSSPALMGRETGLPEARISADYLAKRMEQIGLFPAGDDETFIQTYNRIYYHYREMPALAMTDAQGTVQKEFAYRKDFKEFASIQAFAGESVGQVVGITVGLSESGSDSERFVLRDYELEDKVILMLDSMVTRIDVQRAAGLLVVSSDPQFTLTRDLAANVQMYSRMRGYPALEISPEAADELLKSCGSSLDDLRTMNEDLPAGEFASTAAGDWIKVSLAPMEENIHEEHYNVIGYIPGAASEMQTKEGRNLDNQTIIVSAYYDGLGVGPDGVLYPGANDNASGVAVMLEMARLLKESPYPPNKTVVFVAWSGGERMESLSVTNVMGAKRGFDGLTVESVMELAGVGAGSGDGLALGQDSSYRLIQVFEEAARRVGVEVTTRGRGPHAGRQAIMAFAGRSALSAYLSWDGSDELSHTAQDTPERIDLEKLRKSGETAMLVLQLTSRELDY</sequence>
<evidence type="ECO:0000313" key="9">
    <source>
        <dbReference type="EMBL" id="KPL78337.1"/>
    </source>
</evidence>
<dbReference type="Gene3D" id="3.40.630.10">
    <property type="entry name" value="Zn peptidases"/>
    <property type="match status" value="1"/>
</dbReference>
<name>A0A0P6XYM4_9CHLR</name>
<dbReference type="SUPFAM" id="SSF48452">
    <property type="entry name" value="TPR-like"/>
    <property type="match status" value="1"/>
</dbReference>
<keyword evidence="2 7" id="KW-0813">Transport</keyword>
<organism evidence="9 10">
    <name type="scientific">Ornatilinea apprima</name>
    <dbReference type="NCBI Taxonomy" id="1134406"/>
    <lineage>
        <taxon>Bacteria</taxon>
        <taxon>Bacillati</taxon>
        <taxon>Chloroflexota</taxon>
        <taxon>Anaerolineae</taxon>
        <taxon>Anaerolineales</taxon>
        <taxon>Anaerolineaceae</taxon>
        <taxon>Ornatilinea</taxon>
    </lineage>
</organism>
<feature type="transmembrane region" description="Helical" evidence="7">
    <location>
        <begin position="628"/>
        <end position="647"/>
    </location>
</feature>
<dbReference type="OrthoDB" id="9805855at2"/>
<dbReference type="SUPFAM" id="SSF53187">
    <property type="entry name" value="Zn-dependent exopeptidases"/>
    <property type="match status" value="1"/>
</dbReference>
<evidence type="ECO:0000256" key="5">
    <source>
        <dbReference type="ARBA" id="ARBA00022989"/>
    </source>
</evidence>
<proteinExistence type="inferred from homology"/>
<feature type="transmembrane region" description="Helical" evidence="7">
    <location>
        <begin position="682"/>
        <end position="702"/>
    </location>
</feature>
<feature type="transmembrane region" description="Helical" evidence="7">
    <location>
        <begin position="566"/>
        <end position="590"/>
    </location>
</feature>
<feature type="domain" description="ABC transmembrane type-1" evidence="8">
    <location>
        <begin position="562"/>
        <end position="774"/>
    </location>
</feature>
<dbReference type="Proteomes" id="UP000050417">
    <property type="component" value="Unassembled WGS sequence"/>
</dbReference>
<dbReference type="RefSeq" id="WP_075062409.1">
    <property type="nucleotide sequence ID" value="NZ_LGCL01000019.1"/>
</dbReference>
<dbReference type="InterPro" id="IPR007484">
    <property type="entry name" value="Peptidase_M28"/>
</dbReference>
<keyword evidence="10" id="KW-1185">Reference proteome</keyword>
<evidence type="ECO:0000256" key="4">
    <source>
        <dbReference type="ARBA" id="ARBA00022692"/>
    </source>
</evidence>
<feature type="transmembrane region" description="Helical" evidence="7">
    <location>
        <begin position="349"/>
        <end position="372"/>
    </location>
</feature>
<dbReference type="Gene3D" id="3.50.30.30">
    <property type="match status" value="1"/>
</dbReference>
<dbReference type="CDD" id="cd06261">
    <property type="entry name" value="TM_PBP2"/>
    <property type="match status" value="2"/>
</dbReference>
<feature type="domain" description="ABC transmembrane type-1" evidence="8">
    <location>
        <begin position="194"/>
        <end position="402"/>
    </location>
</feature>
<evidence type="ECO:0000313" key="10">
    <source>
        <dbReference type="Proteomes" id="UP000050417"/>
    </source>
</evidence>
<evidence type="ECO:0000256" key="1">
    <source>
        <dbReference type="ARBA" id="ARBA00004651"/>
    </source>
</evidence>
<feature type="transmembrane region" description="Helical" evidence="7">
    <location>
        <begin position="756"/>
        <end position="774"/>
    </location>
</feature>
<evidence type="ECO:0000259" key="8">
    <source>
        <dbReference type="PROSITE" id="PS50928"/>
    </source>
</evidence>
<feature type="transmembrane region" description="Helical" evidence="7">
    <location>
        <begin position="384"/>
        <end position="405"/>
    </location>
</feature>
<dbReference type="Gene3D" id="1.10.3720.10">
    <property type="entry name" value="MetI-like"/>
    <property type="match status" value="2"/>
</dbReference>
<evidence type="ECO:0000256" key="6">
    <source>
        <dbReference type="ARBA" id="ARBA00023136"/>
    </source>
</evidence>
<dbReference type="Gene3D" id="1.25.40.10">
    <property type="entry name" value="Tetratricopeptide repeat domain"/>
    <property type="match status" value="1"/>
</dbReference>
<dbReference type="PROSITE" id="PS50928">
    <property type="entry name" value="ABC_TM1"/>
    <property type="match status" value="2"/>
</dbReference>
<protein>
    <recommendedName>
        <fullName evidence="8">ABC transmembrane type-1 domain-containing protein</fullName>
    </recommendedName>
</protein>
<dbReference type="Pfam" id="PF00528">
    <property type="entry name" value="BPD_transp_1"/>
    <property type="match status" value="2"/>
</dbReference>
<feature type="transmembrane region" description="Helical" evidence="7">
    <location>
        <begin position="795"/>
        <end position="811"/>
    </location>
</feature>
<dbReference type="PANTHER" id="PTHR43163:SF6">
    <property type="entry name" value="DIPEPTIDE TRANSPORT SYSTEM PERMEASE PROTEIN DPPB-RELATED"/>
    <property type="match status" value="1"/>
</dbReference>
<keyword evidence="4 7" id="KW-0812">Transmembrane</keyword>
<dbReference type="GO" id="GO:0005886">
    <property type="term" value="C:plasma membrane"/>
    <property type="evidence" value="ECO:0007669"/>
    <property type="project" value="UniProtKB-SubCell"/>
</dbReference>
<dbReference type="SUPFAM" id="SSF161098">
    <property type="entry name" value="MetI-like"/>
    <property type="match status" value="2"/>
</dbReference>
<dbReference type="InterPro" id="IPR000515">
    <property type="entry name" value="MetI-like"/>
</dbReference>
<dbReference type="InterPro" id="IPR011990">
    <property type="entry name" value="TPR-like_helical_dom_sf"/>
</dbReference>
<keyword evidence="3" id="KW-1003">Cell membrane</keyword>
<dbReference type="GO" id="GO:0055085">
    <property type="term" value="P:transmembrane transport"/>
    <property type="evidence" value="ECO:0007669"/>
    <property type="project" value="InterPro"/>
</dbReference>
<feature type="transmembrane region" description="Helical" evidence="7">
    <location>
        <begin position="493"/>
        <end position="517"/>
    </location>
</feature>
<reference evidence="9 10" key="1">
    <citation type="submission" date="2015-07" db="EMBL/GenBank/DDBJ databases">
        <title>Genome sequence of Ornatilinea apprima DSM 23815.</title>
        <authorList>
            <person name="Hemp J."/>
            <person name="Ward L.M."/>
            <person name="Pace L.A."/>
            <person name="Fischer W.W."/>
        </authorList>
    </citation>
    <scope>NUCLEOTIDE SEQUENCE [LARGE SCALE GENOMIC DNA]</scope>
    <source>
        <strain evidence="9 10">P3M-1</strain>
    </source>
</reference>
<evidence type="ECO:0000256" key="7">
    <source>
        <dbReference type="RuleBase" id="RU363032"/>
    </source>
</evidence>
<dbReference type="STRING" id="1134406.ADN00_07760"/>
<feature type="transmembrane region" description="Helical" evidence="7">
    <location>
        <begin position="273"/>
        <end position="292"/>
    </location>
</feature>
<keyword evidence="6 7" id="KW-0472">Membrane</keyword>
<gene>
    <name evidence="9" type="ORF">ADN00_07760</name>
</gene>
<dbReference type="EMBL" id="LGCL01000019">
    <property type="protein sequence ID" value="KPL78337.1"/>
    <property type="molecule type" value="Genomic_DNA"/>
</dbReference>
<feature type="transmembrane region" description="Helical" evidence="7">
    <location>
        <begin position="602"/>
        <end position="622"/>
    </location>
</feature>
<comment type="caution">
    <text evidence="9">The sequence shown here is derived from an EMBL/GenBank/DDBJ whole genome shotgun (WGS) entry which is preliminary data.</text>
</comment>
<keyword evidence="5 7" id="KW-1133">Transmembrane helix</keyword>
<dbReference type="PANTHER" id="PTHR43163">
    <property type="entry name" value="DIPEPTIDE TRANSPORT SYSTEM PERMEASE PROTEIN DPPB-RELATED"/>
    <property type="match status" value="1"/>
</dbReference>
<comment type="similarity">
    <text evidence="7">Belongs to the binding-protein-dependent transport system permease family.</text>
</comment>
<comment type="subcellular location">
    <subcellularLocation>
        <location evidence="1 7">Cell membrane</location>
        <topology evidence="1 7">Multi-pass membrane protein</topology>
    </subcellularLocation>
</comment>
<evidence type="ECO:0000256" key="3">
    <source>
        <dbReference type="ARBA" id="ARBA00022475"/>
    </source>
</evidence>
<feature type="transmembrane region" description="Helical" evidence="7">
    <location>
        <begin position="193"/>
        <end position="218"/>
    </location>
</feature>
<feature type="transmembrane region" description="Helical" evidence="7">
    <location>
        <begin position="123"/>
        <end position="144"/>
    </location>
</feature>
<dbReference type="InterPro" id="IPR035906">
    <property type="entry name" value="MetI-like_sf"/>
</dbReference>
<dbReference type="Pfam" id="PF04389">
    <property type="entry name" value="Peptidase_M28"/>
    <property type="match status" value="1"/>
</dbReference>